<dbReference type="InterPro" id="IPR009628">
    <property type="entry name" value="Phage_tape_measure_N"/>
</dbReference>
<keyword evidence="5" id="KW-1185">Reference proteome</keyword>
<evidence type="ECO:0000259" key="3">
    <source>
        <dbReference type="Pfam" id="PF09718"/>
    </source>
</evidence>
<feature type="region of interest" description="Disordered" evidence="1">
    <location>
        <begin position="715"/>
        <end position="735"/>
    </location>
</feature>
<proteinExistence type="predicted"/>
<evidence type="ECO:0000313" key="5">
    <source>
        <dbReference type="Proteomes" id="UP001595973"/>
    </source>
</evidence>
<organism evidence="4 5">
    <name type="scientific">Seohaeicola nanhaiensis</name>
    <dbReference type="NCBI Taxonomy" id="1387282"/>
    <lineage>
        <taxon>Bacteria</taxon>
        <taxon>Pseudomonadati</taxon>
        <taxon>Pseudomonadota</taxon>
        <taxon>Alphaproteobacteria</taxon>
        <taxon>Rhodobacterales</taxon>
        <taxon>Roseobacteraceae</taxon>
        <taxon>Seohaeicola</taxon>
    </lineage>
</organism>
<accession>A0ABV9KH22</accession>
<comment type="caution">
    <text evidence="4">The sequence shown here is derived from an EMBL/GenBank/DDBJ whole genome shotgun (WGS) entry which is preliminary data.</text>
</comment>
<feature type="compositionally biased region" description="Polar residues" evidence="1">
    <location>
        <begin position="724"/>
        <end position="735"/>
    </location>
</feature>
<feature type="domain" description="Bacteriophage tail tape measure N-terminal" evidence="2">
    <location>
        <begin position="177"/>
        <end position="263"/>
    </location>
</feature>
<dbReference type="EMBL" id="JBHSGI010000007">
    <property type="protein sequence ID" value="MFC4668931.1"/>
    <property type="molecule type" value="Genomic_DNA"/>
</dbReference>
<feature type="domain" description="Bacteriophage tail tape measure C-terminal" evidence="3">
    <location>
        <begin position="534"/>
        <end position="599"/>
    </location>
</feature>
<name>A0ABV9KH22_9RHOB</name>
<evidence type="ECO:0000313" key="4">
    <source>
        <dbReference type="EMBL" id="MFC4668931.1"/>
    </source>
</evidence>
<dbReference type="Pfam" id="PF06791">
    <property type="entry name" value="TMP_2"/>
    <property type="match status" value="1"/>
</dbReference>
<reference evidence="5" key="1">
    <citation type="journal article" date="2019" name="Int. J. Syst. Evol. Microbiol.">
        <title>The Global Catalogue of Microorganisms (GCM) 10K type strain sequencing project: providing services to taxonomists for standard genome sequencing and annotation.</title>
        <authorList>
            <consortium name="The Broad Institute Genomics Platform"/>
            <consortium name="The Broad Institute Genome Sequencing Center for Infectious Disease"/>
            <person name="Wu L."/>
            <person name="Ma J."/>
        </authorList>
    </citation>
    <scope>NUCLEOTIDE SEQUENCE [LARGE SCALE GENOMIC DNA]</scope>
    <source>
        <strain evidence="5">CGMCC 4.7283</strain>
    </source>
</reference>
<dbReference type="RefSeq" id="WP_380717324.1">
    <property type="nucleotide sequence ID" value="NZ_JBHSGI010000007.1"/>
</dbReference>
<dbReference type="Proteomes" id="UP001595973">
    <property type="component" value="Unassembled WGS sequence"/>
</dbReference>
<dbReference type="Pfam" id="PF09718">
    <property type="entry name" value="Tape_meas_lam_C"/>
    <property type="match status" value="1"/>
</dbReference>
<gene>
    <name evidence="4" type="ORF">ACFO5X_10230</name>
</gene>
<protein>
    <submittedName>
        <fullName evidence="4">Phage tail length tape measure family protein</fullName>
    </submittedName>
</protein>
<evidence type="ECO:0000259" key="2">
    <source>
        <dbReference type="Pfam" id="PF06791"/>
    </source>
</evidence>
<dbReference type="InterPro" id="IPR006431">
    <property type="entry name" value="Phage_tape_meas_C"/>
</dbReference>
<evidence type="ECO:0000256" key="1">
    <source>
        <dbReference type="SAM" id="MobiDB-lite"/>
    </source>
</evidence>
<sequence length="735" mass="77308">MTREKRFSVRISAAGGDTVKAELRGVGAAGREAMENLRDGAGPAAAGLDRVGDAAAQAQAKLESIVAKSTAALAAMRAQSQASSPLVDRINRATGVTSAGGMSAAEYIAQGQALDDLRAKYNPVFAAIRTYRSEVSAIKAAHLEGAISADEMTAAINRSRSASLDSIAALRGRARGIEDMGKASRMTAMRLQMLGYQVNDVIVSLAGGMNPMMVFAQQGSQIAQIYGPGSGGVGGALRDVGRMIGGLVTRVPVLTGALAGIGIIVGGLRHEINETKGVTVGFGDTALAIFQVIGRGIYSWIKPAVDMIGEWFSAAWDGVIAGVKWVGNGIINGIKISVDGIGTAISTVPDLFEAGFNGAAAKVFEALYKMGTAIEVFLTGVGEGFNSVFGTNFGPVFIPGVGGFEVDRKSSEERKLAAEKRYGKEWDDFAARASKTADEDPMGDFYNSVRRQAIRNSRGGKKAGGGKEKDQVDELVKSLQRELAVLRETDPVKAKMLEYSEKLADATMAEKKEVFDLVTALEGAKTGWESIGIALKNYAQEGMQTGKAIGEALVGAFKSGEQQFRNFLDGGKFEFKEFTRSIIADMAMIAVRRTFLTPIADWFGGLFGGGKGGGAGVGASILHGGGDVGSPGTTRNVPAALFMSAPRLHGGADILRHDEIPAILQRGERVQSRAEVARGQSGQMNGSLHISLEPGLRASWLGEARNDSLQIVSAGMAAQERRTPQSLANYTKRQG</sequence>